<keyword evidence="7" id="KW-1185">Reference proteome</keyword>
<organism evidence="6 7">
    <name type="scientific">Falsiroseomonas frigidaquae</name>
    <dbReference type="NCBI Taxonomy" id="487318"/>
    <lineage>
        <taxon>Bacteria</taxon>
        <taxon>Pseudomonadati</taxon>
        <taxon>Pseudomonadota</taxon>
        <taxon>Alphaproteobacteria</taxon>
        <taxon>Acetobacterales</taxon>
        <taxon>Roseomonadaceae</taxon>
        <taxon>Falsiroseomonas</taxon>
    </lineage>
</organism>
<evidence type="ECO:0000256" key="1">
    <source>
        <dbReference type="ARBA" id="ARBA00001974"/>
    </source>
</evidence>
<accession>A0ABX1F004</accession>
<sequence>MMEHFPADRAAALLRLETFGPRMGPDYARGRNSDLGPGRRQDVSRLSPAIRHRLVTEAEVVGTALHLHGPERAQKFIEEVFWRSYWKGFLELRPALWDSYRSGLAQDLARLEAEPALQAAHARAVAGATGIDAFDAWMRELQESGWLHNHARMWFASIWIFTLRLPWTLGADLFLRHLLDADAASNTLSWRWVAGLHTAGKPYVARAENIRRFTDGRFDPVGLEEDPPPPPAPPPIPPQPLVPVPPLPEGPVALLLHEDDMHPESLLPPGLAVGAIAGLAVPRARSPLGCAPMAERHAWQVMADGLERAGRHCNAPAVALAPEAVAGWALDHGLPVVTPQAPVGWTATALRELGVPLHVARRDWDAACWPAATKGYFAFRERIPAWLRELAPSPPSA</sequence>
<evidence type="ECO:0000256" key="3">
    <source>
        <dbReference type="ARBA" id="ARBA00022827"/>
    </source>
</evidence>
<proteinExistence type="predicted"/>
<keyword evidence="3" id="KW-0274">FAD</keyword>
<dbReference type="PANTHER" id="PTHR11455">
    <property type="entry name" value="CRYPTOCHROME"/>
    <property type="match status" value="1"/>
</dbReference>
<dbReference type="Gene3D" id="1.10.579.10">
    <property type="entry name" value="DNA Cyclobutane Dipyrimidine Photolyase, subunit A, domain 3"/>
    <property type="match status" value="1"/>
</dbReference>
<dbReference type="InterPro" id="IPR005101">
    <property type="entry name" value="Cryptochr/Photolyase_FAD-bd"/>
</dbReference>
<dbReference type="Gene3D" id="1.25.40.80">
    <property type="match status" value="1"/>
</dbReference>
<evidence type="ECO:0000256" key="4">
    <source>
        <dbReference type="SAM" id="MobiDB-lite"/>
    </source>
</evidence>
<protein>
    <submittedName>
        <fullName evidence="6">Deoxyribodipyrimidine photolyase</fullName>
    </submittedName>
</protein>
<dbReference type="EMBL" id="JAAVTX010000004">
    <property type="protein sequence ID" value="NKE45671.1"/>
    <property type="molecule type" value="Genomic_DNA"/>
</dbReference>
<keyword evidence="2" id="KW-0285">Flavoprotein</keyword>
<evidence type="ECO:0000256" key="2">
    <source>
        <dbReference type="ARBA" id="ARBA00022630"/>
    </source>
</evidence>
<evidence type="ECO:0000259" key="5">
    <source>
        <dbReference type="Pfam" id="PF03441"/>
    </source>
</evidence>
<feature type="domain" description="Cryptochrome/DNA photolyase FAD-binding" evidence="5">
    <location>
        <begin position="76"/>
        <end position="213"/>
    </location>
</feature>
<dbReference type="RefSeq" id="WP_168050200.1">
    <property type="nucleotide sequence ID" value="NZ_JAATJR010000004.1"/>
</dbReference>
<dbReference type="Pfam" id="PF03441">
    <property type="entry name" value="FAD_binding_7"/>
    <property type="match status" value="1"/>
</dbReference>
<gene>
    <name evidence="6" type="ORF">HB662_12850</name>
</gene>
<dbReference type="PANTHER" id="PTHR11455:SF9">
    <property type="entry name" value="CRYPTOCHROME CIRCADIAN CLOCK 5 ISOFORM X1"/>
    <property type="match status" value="1"/>
</dbReference>
<dbReference type="Proteomes" id="UP000765160">
    <property type="component" value="Unassembled WGS sequence"/>
</dbReference>
<evidence type="ECO:0000313" key="7">
    <source>
        <dbReference type="Proteomes" id="UP000765160"/>
    </source>
</evidence>
<comment type="cofactor">
    <cofactor evidence="1">
        <name>FAD</name>
        <dbReference type="ChEBI" id="CHEBI:57692"/>
    </cofactor>
</comment>
<evidence type="ECO:0000313" key="6">
    <source>
        <dbReference type="EMBL" id="NKE45671.1"/>
    </source>
</evidence>
<comment type="caution">
    <text evidence="6">The sequence shown here is derived from an EMBL/GenBank/DDBJ whole genome shotgun (WGS) entry which is preliminary data.</text>
</comment>
<dbReference type="InterPro" id="IPR036134">
    <property type="entry name" value="Crypto/Photolyase_FAD-like_sf"/>
</dbReference>
<name>A0ABX1F004_9PROT</name>
<reference evidence="6 7" key="1">
    <citation type="submission" date="2020-03" db="EMBL/GenBank/DDBJ databases">
        <title>Roseomonas selenitidurans sp. nov. isolated from soil.</title>
        <authorList>
            <person name="Liu H."/>
        </authorList>
    </citation>
    <scope>NUCLEOTIDE SEQUENCE [LARGE SCALE GENOMIC DNA]</scope>
    <source>
        <strain evidence="6 7">JCM 15073</strain>
    </source>
</reference>
<dbReference type="InterPro" id="IPR002081">
    <property type="entry name" value="Cryptochrome/DNA_photolyase_1"/>
</dbReference>
<feature type="region of interest" description="Disordered" evidence="4">
    <location>
        <begin position="217"/>
        <end position="243"/>
    </location>
</feature>
<dbReference type="SUPFAM" id="SSF48173">
    <property type="entry name" value="Cryptochrome/photolyase FAD-binding domain"/>
    <property type="match status" value="1"/>
</dbReference>
<feature type="compositionally biased region" description="Pro residues" evidence="4">
    <location>
        <begin position="228"/>
        <end position="243"/>
    </location>
</feature>